<comment type="function">
    <text evidence="8 10">Specifically methylates the N3 position of the uracil ring of uridine 1498 (m3U1498) in 16S rRNA. Acts on the fully assembled 30S ribosomal subunit.</text>
</comment>
<comment type="similarity">
    <text evidence="2 10">Belongs to the RNA methyltransferase RsmE family.</text>
</comment>
<dbReference type="Proteomes" id="UP000238042">
    <property type="component" value="Unassembled WGS sequence"/>
</dbReference>
<evidence type="ECO:0000259" key="12">
    <source>
        <dbReference type="Pfam" id="PF20260"/>
    </source>
</evidence>
<evidence type="ECO:0000313" key="13">
    <source>
        <dbReference type="EMBL" id="PQL95038.1"/>
    </source>
</evidence>
<dbReference type="PIRSF" id="PIRSF015601">
    <property type="entry name" value="MTase_slr0722"/>
    <property type="match status" value="1"/>
</dbReference>
<dbReference type="GO" id="GO:0070042">
    <property type="term" value="F:rRNA (uridine-N3-)-methyltransferase activity"/>
    <property type="evidence" value="ECO:0007669"/>
    <property type="project" value="TreeGrafter"/>
</dbReference>
<dbReference type="SUPFAM" id="SSF88697">
    <property type="entry name" value="PUA domain-like"/>
    <property type="match status" value="1"/>
</dbReference>
<dbReference type="EMBL" id="PSZM01000002">
    <property type="protein sequence ID" value="PQL95038.1"/>
    <property type="molecule type" value="Genomic_DNA"/>
</dbReference>
<evidence type="ECO:0000256" key="3">
    <source>
        <dbReference type="ARBA" id="ARBA00022490"/>
    </source>
</evidence>
<dbReference type="EC" id="2.1.1.193" evidence="10"/>
<evidence type="ECO:0000256" key="6">
    <source>
        <dbReference type="ARBA" id="ARBA00022679"/>
    </source>
</evidence>
<keyword evidence="7 10" id="KW-0949">S-adenosyl-L-methionine</keyword>
<feature type="domain" description="Ribosomal RNA small subunit methyltransferase E PUA-like" evidence="12">
    <location>
        <begin position="15"/>
        <end position="60"/>
    </location>
</feature>
<proteinExistence type="inferred from homology"/>
<evidence type="ECO:0000256" key="5">
    <source>
        <dbReference type="ARBA" id="ARBA00022603"/>
    </source>
</evidence>
<keyword evidence="14" id="KW-1185">Reference proteome</keyword>
<dbReference type="GO" id="GO:0070475">
    <property type="term" value="P:rRNA base methylation"/>
    <property type="evidence" value="ECO:0007669"/>
    <property type="project" value="TreeGrafter"/>
</dbReference>
<name>A0A2S8AFW8_9FLAO</name>
<evidence type="ECO:0000259" key="11">
    <source>
        <dbReference type="Pfam" id="PF04452"/>
    </source>
</evidence>
<gene>
    <name evidence="13" type="ORF">C4S77_02145</name>
</gene>
<dbReference type="InterPro" id="IPR046887">
    <property type="entry name" value="RsmE_PUA-like"/>
</dbReference>
<keyword evidence="4 10" id="KW-0698">rRNA processing</keyword>
<dbReference type="GO" id="GO:0005737">
    <property type="term" value="C:cytoplasm"/>
    <property type="evidence" value="ECO:0007669"/>
    <property type="project" value="UniProtKB-SubCell"/>
</dbReference>
<dbReference type="Gene3D" id="3.40.1280.10">
    <property type="match status" value="1"/>
</dbReference>
<dbReference type="Pfam" id="PF04452">
    <property type="entry name" value="Methyltrans_RNA"/>
    <property type="match status" value="1"/>
</dbReference>
<keyword evidence="3 10" id="KW-0963">Cytoplasm</keyword>
<dbReference type="Pfam" id="PF20260">
    <property type="entry name" value="PUA_4"/>
    <property type="match status" value="1"/>
</dbReference>
<dbReference type="InterPro" id="IPR046886">
    <property type="entry name" value="RsmE_MTase_dom"/>
</dbReference>
<dbReference type="AlphaFoldDB" id="A0A2S8AFW8"/>
<keyword evidence="5 10" id="KW-0489">Methyltransferase</keyword>
<dbReference type="InterPro" id="IPR029028">
    <property type="entry name" value="Alpha/beta_knot_MTases"/>
</dbReference>
<accession>A0A2S8AFW8</accession>
<protein>
    <recommendedName>
        <fullName evidence="10">Ribosomal RNA small subunit methyltransferase E</fullName>
        <ecNumber evidence="10">2.1.1.193</ecNumber>
    </recommendedName>
</protein>
<evidence type="ECO:0000256" key="7">
    <source>
        <dbReference type="ARBA" id="ARBA00022691"/>
    </source>
</evidence>
<feature type="domain" description="Ribosomal RNA small subunit methyltransferase E methyltransferase" evidence="11">
    <location>
        <begin position="70"/>
        <end position="225"/>
    </location>
</feature>
<dbReference type="RefSeq" id="WP_105245744.1">
    <property type="nucleotide sequence ID" value="NZ_PSZM01000002.1"/>
</dbReference>
<evidence type="ECO:0000256" key="8">
    <source>
        <dbReference type="ARBA" id="ARBA00025699"/>
    </source>
</evidence>
<dbReference type="NCBIfam" id="TIGR00046">
    <property type="entry name" value="RsmE family RNA methyltransferase"/>
    <property type="match status" value="1"/>
</dbReference>
<dbReference type="InterPro" id="IPR029026">
    <property type="entry name" value="tRNA_m1G_MTases_N"/>
</dbReference>
<dbReference type="PANTHER" id="PTHR30027:SF3">
    <property type="entry name" value="16S RRNA (URACIL(1498)-N(3))-METHYLTRANSFERASE"/>
    <property type="match status" value="1"/>
</dbReference>
<dbReference type="SUPFAM" id="SSF75217">
    <property type="entry name" value="alpha/beta knot"/>
    <property type="match status" value="1"/>
</dbReference>
<dbReference type="PANTHER" id="PTHR30027">
    <property type="entry name" value="RIBOSOMAL RNA SMALL SUBUNIT METHYLTRANSFERASE E"/>
    <property type="match status" value="1"/>
</dbReference>
<organism evidence="13 14">
    <name type="scientific">Apibacter adventoris</name>
    <dbReference type="NCBI Taxonomy" id="1679466"/>
    <lineage>
        <taxon>Bacteria</taxon>
        <taxon>Pseudomonadati</taxon>
        <taxon>Bacteroidota</taxon>
        <taxon>Flavobacteriia</taxon>
        <taxon>Flavobacteriales</taxon>
        <taxon>Weeksellaceae</taxon>
        <taxon>Apibacter</taxon>
    </lineage>
</organism>
<evidence type="ECO:0000256" key="2">
    <source>
        <dbReference type="ARBA" id="ARBA00005528"/>
    </source>
</evidence>
<comment type="caution">
    <text evidence="13">The sequence shown here is derived from an EMBL/GenBank/DDBJ whole genome shotgun (WGS) entry which is preliminary data.</text>
</comment>
<dbReference type="CDD" id="cd18084">
    <property type="entry name" value="RsmE-like"/>
    <property type="match status" value="1"/>
</dbReference>
<keyword evidence="6 10" id="KW-0808">Transferase</keyword>
<comment type="catalytic activity">
    <reaction evidence="9 10">
        <text>uridine(1498) in 16S rRNA + S-adenosyl-L-methionine = N(3)-methyluridine(1498) in 16S rRNA + S-adenosyl-L-homocysteine + H(+)</text>
        <dbReference type="Rhea" id="RHEA:42920"/>
        <dbReference type="Rhea" id="RHEA-COMP:10283"/>
        <dbReference type="Rhea" id="RHEA-COMP:10284"/>
        <dbReference type="ChEBI" id="CHEBI:15378"/>
        <dbReference type="ChEBI" id="CHEBI:57856"/>
        <dbReference type="ChEBI" id="CHEBI:59789"/>
        <dbReference type="ChEBI" id="CHEBI:65315"/>
        <dbReference type="ChEBI" id="CHEBI:74502"/>
        <dbReference type="EC" id="2.1.1.193"/>
    </reaction>
</comment>
<evidence type="ECO:0000313" key="14">
    <source>
        <dbReference type="Proteomes" id="UP000238042"/>
    </source>
</evidence>
<evidence type="ECO:0000256" key="1">
    <source>
        <dbReference type="ARBA" id="ARBA00004496"/>
    </source>
</evidence>
<evidence type="ECO:0000256" key="10">
    <source>
        <dbReference type="PIRNR" id="PIRNR015601"/>
    </source>
</evidence>
<sequence>MKLFIGDINSYEVKLREEEQHHILNVLRMTAGEEIYITDGKGNLVRGNINISGKKIDVDIQERFDEEAKSEYKLHIAIAPTKNIDRFEFFVEKSVELGITEITPIICKNSERKILKVDKIQKQIENACKQSLKLHFPIINPFTPLKEFYQKINQNIYVAHCYKEYEKVFLNQVLDQVLDPIILIGPEGDFSKKEIEELYEHKVKGIDLGRSRLRTETAGIFVSAAFYYKHFF</sequence>
<evidence type="ECO:0000256" key="4">
    <source>
        <dbReference type="ARBA" id="ARBA00022552"/>
    </source>
</evidence>
<evidence type="ECO:0000256" key="9">
    <source>
        <dbReference type="ARBA" id="ARBA00047944"/>
    </source>
</evidence>
<dbReference type="OrthoDB" id="9815641at2"/>
<dbReference type="InterPro" id="IPR015947">
    <property type="entry name" value="PUA-like_sf"/>
</dbReference>
<dbReference type="InterPro" id="IPR006700">
    <property type="entry name" value="RsmE"/>
</dbReference>
<comment type="subcellular location">
    <subcellularLocation>
        <location evidence="1 10">Cytoplasm</location>
    </subcellularLocation>
</comment>
<reference evidence="13 14" key="1">
    <citation type="submission" date="2018-02" db="EMBL/GenBank/DDBJ databases">
        <title>Genome sequences of Apibacter spp., gut symbionts of Asian honey bees.</title>
        <authorList>
            <person name="Kwong W.K."/>
            <person name="Steele M.I."/>
            <person name="Moran N.A."/>
        </authorList>
    </citation>
    <scope>NUCLEOTIDE SEQUENCE [LARGE SCALE GENOMIC DNA]</scope>
    <source>
        <strain evidence="14">wkB301</strain>
    </source>
</reference>